<evidence type="ECO:0000313" key="4">
    <source>
        <dbReference type="Proteomes" id="UP001521150"/>
    </source>
</evidence>
<accession>A0ABS8ZIJ6</accession>
<dbReference type="Proteomes" id="UP001521150">
    <property type="component" value="Unassembled WGS sequence"/>
</dbReference>
<dbReference type="EMBL" id="JAJVCN010000003">
    <property type="protein sequence ID" value="MCE7007624.1"/>
    <property type="molecule type" value="Genomic_DNA"/>
</dbReference>
<keyword evidence="2" id="KW-0732">Signal</keyword>
<feature type="chain" id="PRO_5045286512" evidence="2">
    <location>
        <begin position="29"/>
        <end position="323"/>
    </location>
</feature>
<reference evidence="3 4" key="1">
    <citation type="submission" date="2021-12" db="EMBL/GenBank/DDBJ databases">
        <title>Genome sequence of Kibdelosporangium philippinense ATCC 49844.</title>
        <authorList>
            <person name="Fedorov E.A."/>
            <person name="Omeragic M."/>
            <person name="Shalygina K.F."/>
            <person name="Maclea K.S."/>
        </authorList>
    </citation>
    <scope>NUCLEOTIDE SEQUENCE [LARGE SCALE GENOMIC DNA]</scope>
    <source>
        <strain evidence="3 4">ATCC 49844</strain>
    </source>
</reference>
<feature type="transmembrane region" description="Helical" evidence="1">
    <location>
        <begin position="195"/>
        <end position="218"/>
    </location>
</feature>
<protein>
    <submittedName>
        <fullName evidence="3">ABC transporter permease</fullName>
    </submittedName>
</protein>
<feature type="transmembrane region" description="Helical" evidence="1">
    <location>
        <begin position="168"/>
        <end position="189"/>
    </location>
</feature>
<proteinExistence type="predicted"/>
<evidence type="ECO:0000313" key="3">
    <source>
        <dbReference type="EMBL" id="MCE7007624.1"/>
    </source>
</evidence>
<keyword evidence="1" id="KW-0472">Membrane</keyword>
<feature type="signal peptide" evidence="2">
    <location>
        <begin position="1"/>
        <end position="28"/>
    </location>
</feature>
<keyword evidence="1" id="KW-1133">Transmembrane helix</keyword>
<sequence length="323" mass="33102">MTVKALAASLIGALVAAVLGLLTFGAQATVNPDHVPLAVAGPPQVAEQLARQGGEHVAWRAVTAAEGRQLLEDKEVYGVLELGNPVTVVLSGAINPGGTQVAQQVLAGAGAALSQGQPPHMIMLHPAGTAGRVAPLAGSALIWIAGLVAGLLFVFMKKRETPGIGTRITLPLAASVLSVGVVALLLLLWDSSLPLGWDVLGYMLLAALAFTGVQGALLRLMGIRAAAILAPLYLIAPAVAGQVPELLHPFYRDVLWSWTPFRFSAEGLRSLLQGTGSAPDVTTGLIVLGSMAVVGLLVILWPGSARQEAEANSPNGVVAVGVH</sequence>
<comment type="caution">
    <text evidence="3">The sequence shown here is derived from an EMBL/GenBank/DDBJ whole genome shotgun (WGS) entry which is preliminary data.</text>
</comment>
<gene>
    <name evidence="3" type="ORF">LWC34_33095</name>
</gene>
<feature type="transmembrane region" description="Helical" evidence="1">
    <location>
        <begin position="281"/>
        <end position="301"/>
    </location>
</feature>
<dbReference type="RefSeq" id="WP_233729208.1">
    <property type="nucleotide sequence ID" value="NZ_JAJVCN010000003.1"/>
</dbReference>
<feature type="transmembrane region" description="Helical" evidence="1">
    <location>
        <begin position="133"/>
        <end position="156"/>
    </location>
</feature>
<evidence type="ECO:0000256" key="2">
    <source>
        <dbReference type="SAM" id="SignalP"/>
    </source>
</evidence>
<name>A0ABS8ZIJ6_9PSEU</name>
<organism evidence="3 4">
    <name type="scientific">Kibdelosporangium philippinense</name>
    <dbReference type="NCBI Taxonomy" id="211113"/>
    <lineage>
        <taxon>Bacteria</taxon>
        <taxon>Bacillati</taxon>
        <taxon>Actinomycetota</taxon>
        <taxon>Actinomycetes</taxon>
        <taxon>Pseudonocardiales</taxon>
        <taxon>Pseudonocardiaceae</taxon>
        <taxon>Kibdelosporangium</taxon>
    </lineage>
</organism>
<keyword evidence="1" id="KW-0812">Transmembrane</keyword>
<evidence type="ECO:0000256" key="1">
    <source>
        <dbReference type="SAM" id="Phobius"/>
    </source>
</evidence>
<feature type="transmembrane region" description="Helical" evidence="1">
    <location>
        <begin position="225"/>
        <end position="243"/>
    </location>
</feature>
<keyword evidence="4" id="KW-1185">Reference proteome</keyword>